<dbReference type="PANTHER" id="PTHR13313">
    <property type="entry name" value="CYTOCHROME C OXIDASE SUBUNIT VIIC"/>
    <property type="match status" value="1"/>
</dbReference>
<keyword evidence="7" id="KW-0809">Transit peptide</keyword>
<evidence type="ECO:0000256" key="7">
    <source>
        <dbReference type="ARBA" id="ARBA00022946"/>
    </source>
</evidence>
<comment type="caution">
    <text evidence="13">The sequence shown here is derived from an EMBL/GenBank/DDBJ whole genome shotgun (WGS) entry which is preliminary data.</text>
</comment>
<dbReference type="Proteomes" id="UP001152562">
    <property type="component" value="Unassembled WGS sequence"/>
</dbReference>
<evidence type="ECO:0000256" key="3">
    <source>
        <dbReference type="ARBA" id="ARBA00010514"/>
    </source>
</evidence>
<comment type="subcellular location">
    <subcellularLocation>
        <location evidence="1">Mitochondrion inner membrane</location>
        <topology evidence="1">Single-pass membrane protein</topology>
    </subcellularLocation>
</comment>
<evidence type="ECO:0000256" key="12">
    <source>
        <dbReference type="SAM" id="Phobius"/>
    </source>
</evidence>
<keyword evidence="8 12" id="KW-1133">Transmembrane helix</keyword>
<comment type="pathway">
    <text evidence="2">Energy metabolism; oxidative phosphorylation.</text>
</comment>
<dbReference type="SUPFAM" id="SSF81427">
    <property type="entry name" value="Mitochondrial cytochrome c oxidase subunit VIIc (aka VIIIa)"/>
    <property type="match status" value="1"/>
</dbReference>
<dbReference type="AlphaFoldDB" id="A0A9P0THS6"/>
<evidence type="ECO:0000313" key="13">
    <source>
        <dbReference type="EMBL" id="CAH4029496.1"/>
    </source>
</evidence>
<dbReference type="InterPro" id="IPR036636">
    <property type="entry name" value="COX7C/Cox8_sf"/>
</dbReference>
<evidence type="ECO:0000256" key="9">
    <source>
        <dbReference type="ARBA" id="ARBA00023128"/>
    </source>
</evidence>
<evidence type="ECO:0000256" key="8">
    <source>
        <dbReference type="ARBA" id="ARBA00022989"/>
    </source>
</evidence>
<proteinExistence type="inferred from homology"/>
<protein>
    <recommendedName>
        <fullName evidence="4">Cytochrome c oxidase subunit 7C, mitochondrial</fullName>
    </recommendedName>
    <alternativeName>
        <fullName evidence="11">Cytochrome c oxidase polypeptide VIIc</fullName>
    </alternativeName>
</protein>
<keyword evidence="10 12" id="KW-0472">Membrane</keyword>
<comment type="similarity">
    <text evidence="3">Belongs to the cytochrome c oxidase VIIc family.</text>
</comment>
<dbReference type="FunFam" id="4.10.49.10:FF:000001">
    <property type="entry name" value="Cytochrome c oxidase subunit 7C"/>
    <property type="match status" value="1"/>
</dbReference>
<dbReference type="PANTHER" id="PTHR13313:SF0">
    <property type="entry name" value="CYTOCHROME C OXIDASE SUBUNIT 7C, MITOCHONDRIAL"/>
    <property type="match status" value="1"/>
</dbReference>
<evidence type="ECO:0000256" key="6">
    <source>
        <dbReference type="ARBA" id="ARBA00022792"/>
    </source>
</evidence>
<evidence type="ECO:0000313" key="14">
    <source>
        <dbReference type="Proteomes" id="UP001152562"/>
    </source>
</evidence>
<evidence type="ECO:0000256" key="10">
    <source>
        <dbReference type="ARBA" id="ARBA00023136"/>
    </source>
</evidence>
<dbReference type="GO" id="GO:0006123">
    <property type="term" value="P:mitochondrial electron transport, cytochrome c to oxygen"/>
    <property type="evidence" value="ECO:0007669"/>
    <property type="project" value="InterPro"/>
</dbReference>
<accession>A0A9P0THS6</accession>
<evidence type="ECO:0000256" key="1">
    <source>
        <dbReference type="ARBA" id="ARBA00004434"/>
    </source>
</evidence>
<keyword evidence="9" id="KW-0496">Mitochondrion</keyword>
<evidence type="ECO:0000256" key="11">
    <source>
        <dbReference type="ARBA" id="ARBA00031140"/>
    </source>
</evidence>
<gene>
    <name evidence="13" type="ORF">PIBRA_LOCUS6243</name>
</gene>
<keyword evidence="5 12" id="KW-0812">Transmembrane</keyword>
<evidence type="ECO:0000256" key="5">
    <source>
        <dbReference type="ARBA" id="ARBA00022692"/>
    </source>
</evidence>
<keyword evidence="14" id="KW-1185">Reference proteome</keyword>
<evidence type="ECO:0000256" key="2">
    <source>
        <dbReference type="ARBA" id="ARBA00004673"/>
    </source>
</evidence>
<reference evidence="13" key="1">
    <citation type="submission" date="2022-05" db="EMBL/GenBank/DDBJ databases">
        <authorList>
            <person name="Okamura Y."/>
        </authorList>
    </citation>
    <scope>NUCLEOTIDE SEQUENCE</scope>
</reference>
<sequence length="68" mass="7561">MLGVVTRSSLLGSNVMKTFIRNGSHGGVPGENLPFNIHNRTRLTVNFFFYILTGISAPFVITAYQMKK</sequence>
<dbReference type="Gene3D" id="4.10.49.10">
    <property type="entry name" value="Cytochrome c oxidase subunit VIIc"/>
    <property type="match status" value="1"/>
</dbReference>
<dbReference type="GO" id="GO:0005743">
    <property type="term" value="C:mitochondrial inner membrane"/>
    <property type="evidence" value="ECO:0007669"/>
    <property type="project" value="UniProtKB-SubCell"/>
</dbReference>
<keyword evidence="6" id="KW-0999">Mitochondrion inner membrane</keyword>
<name>A0A9P0THS6_PIEBR</name>
<evidence type="ECO:0000256" key="4">
    <source>
        <dbReference type="ARBA" id="ARBA00017004"/>
    </source>
</evidence>
<dbReference type="GO" id="GO:0045277">
    <property type="term" value="C:respiratory chain complex IV"/>
    <property type="evidence" value="ECO:0007669"/>
    <property type="project" value="InterPro"/>
</dbReference>
<dbReference type="EMBL" id="CALOZG010000008">
    <property type="protein sequence ID" value="CAH4029496.1"/>
    <property type="molecule type" value="Genomic_DNA"/>
</dbReference>
<dbReference type="InterPro" id="IPR004202">
    <property type="entry name" value="COX7C/Cox8"/>
</dbReference>
<organism evidence="13 14">
    <name type="scientific">Pieris brassicae</name>
    <name type="common">White butterfly</name>
    <name type="synonym">Large white butterfly</name>
    <dbReference type="NCBI Taxonomy" id="7116"/>
    <lineage>
        <taxon>Eukaryota</taxon>
        <taxon>Metazoa</taxon>
        <taxon>Ecdysozoa</taxon>
        <taxon>Arthropoda</taxon>
        <taxon>Hexapoda</taxon>
        <taxon>Insecta</taxon>
        <taxon>Pterygota</taxon>
        <taxon>Neoptera</taxon>
        <taxon>Endopterygota</taxon>
        <taxon>Lepidoptera</taxon>
        <taxon>Glossata</taxon>
        <taxon>Ditrysia</taxon>
        <taxon>Papilionoidea</taxon>
        <taxon>Pieridae</taxon>
        <taxon>Pierinae</taxon>
        <taxon>Pieris</taxon>
    </lineage>
</organism>
<dbReference type="Pfam" id="PF02935">
    <property type="entry name" value="COX7C"/>
    <property type="match status" value="1"/>
</dbReference>
<feature type="transmembrane region" description="Helical" evidence="12">
    <location>
        <begin position="47"/>
        <end position="64"/>
    </location>
</feature>